<dbReference type="Proteomes" id="UP001175000">
    <property type="component" value="Unassembled WGS sequence"/>
</dbReference>
<name>A0AA39T1J9_9PEZI</name>
<dbReference type="PANTHER" id="PTHR33112:SF13">
    <property type="entry name" value="HETEROKARYON INCOMPATIBILITY DOMAIN-CONTAINING PROTEIN"/>
    <property type="match status" value="1"/>
</dbReference>
<evidence type="ECO:0000313" key="2">
    <source>
        <dbReference type="EMBL" id="KAK0611206.1"/>
    </source>
</evidence>
<gene>
    <name evidence="2" type="ORF">B0T14DRAFT_323647</name>
</gene>
<dbReference type="EMBL" id="JAULSU010000007">
    <property type="protein sequence ID" value="KAK0611206.1"/>
    <property type="molecule type" value="Genomic_DNA"/>
</dbReference>
<dbReference type="PANTHER" id="PTHR33112">
    <property type="entry name" value="DOMAIN PROTEIN, PUTATIVE-RELATED"/>
    <property type="match status" value="1"/>
</dbReference>
<feature type="domain" description="Heterokaryon incompatibility" evidence="1">
    <location>
        <begin position="205"/>
        <end position="365"/>
    </location>
</feature>
<dbReference type="Pfam" id="PF06985">
    <property type="entry name" value="HET"/>
    <property type="match status" value="1"/>
</dbReference>
<keyword evidence="3" id="KW-1185">Reference proteome</keyword>
<protein>
    <submittedName>
        <fullName evidence="2">Heterokaryon incompatibility protein-domain-containing protein</fullName>
    </submittedName>
</protein>
<accession>A0AA39T1J9</accession>
<sequence length="690" mass="80201">MPLLSVLGMERLFESACRQCQDVLRYGWPRERMDFEYAEKSAKLDGCRPCLLVYRAITELDICGSFRPPQWNINELYLYRGGRRDSEEPHLKLKVKLWHPESSWGYHGYHTKWLTLFTTRDMDPAWEWAGLIPKLTPDFGSTASEKSLEWTREMLKKCEETHTKVHCNKKFRPRLPTRILDVGTGPWHPQQDIKLYVTKKETQRYMCLSHCWGTVKTIKTTTANFSEFQKRIRWDNLPLTFQDAVHFTRRLGFRYLWIDSLCIVQDDINDWKRESVKMAEVYQGAALTIAAAVAKGDDYGLHSSAANAFPPIHTLEWPGVHGGQIHFSEYAFNGKDKHIDSVFHKDSRVQSDEFPLLSRGWVVQERLLSRRFLLFTSHELIWECGQESTCECESDRKIIRSQPMTSEHFPKDEFWRQFALPLMEQGTGDFGCGTWQGRTWRQLVTYFVRRNLTMPTDRLAAISGMAKEFHARRKCRYIAGLWEDTFVYDLAWGSEGPLEDRKGRVFPPQAPSWSWASVQNPYIDFYSIYPHKEKPLPGLEIVKVDCQSSGEDGFGGPIYGSVTLRGHIIEATYTIQKPYDKSSLWYLQVEKIGQWRSTTNDREWGKIEVDCNRSEEGWVEYLGGEPIYLVPLLGDLGSRDIQDGMIHGYLTLLVLKCIDKKSRTFERLGMFRRGWEELGVPATEETIVIV</sequence>
<dbReference type="AlphaFoldDB" id="A0AA39T1J9"/>
<evidence type="ECO:0000313" key="3">
    <source>
        <dbReference type="Proteomes" id="UP001175000"/>
    </source>
</evidence>
<comment type="caution">
    <text evidence="2">The sequence shown here is derived from an EMBL/GenBank/DDBJ whole genome shotgun (WGS) entry which is preliminary data.</text>
</comment>
<dbReference type="InterPro" id="IPR010730">
    <property type="entry name" value="HET"/>
</dbReference>
<evidence type="ECO:0000259" key="1">
    <source>
        <dbReference type="Pfam" id="PF06985"/>
    </source>
</evidence>
<organism evidence="2 3">
    <name type="scientific">Immersiella caudata</name>
    <dbReference type="NCBI Taxonomy" id="314043"/>
    <lineage>
        <taxon>Eukaryota</taxon>
        <taxon>Fungi</taxon>
        <taxon>Dikarya</taxon>
        <taxon>Ascomycota</taxon>
        <taxon>Pezizomycotina</taxon>
        <taxon>Sordariomycetes</taxon>
        <taxon>Sordariomycetidae</taxon>
        <taxon>Sordariales</taxon>
        <taxon>Lasiosphaeriaceae</taxon>
        <taxon>Immersiella</taxon>
    </lineage>
</organism>
<reference evidence="2" key="1">
    <citation type="submission" date="2023-06" db="EMBL/GenBank/DDBJ databases">
        <title>Genome-scale phylogeny and comparative genomics of the fungal order Sordariales.</title>
        <authorList>
            <consortium name="Lawrence Berkeley National Laboratory"/>
            <person name="Hensen N."/>
            <person name="Bonometti L."/>
            <person name="Westerberg I."/>
            <person name="Brannstrom I.O."/>
            <person name="Guillou S."/>
            <person name="Cros-Aarteil S."/>
            <person name="Calhoun S."/>
            <person name="Haridas S."/>
            <person name="Kuo A."/>
            <person name="Mondo S."/>
            <person name="Pangilinan J."/>
            <person name="Riley R."/>
            <person name="Labutti K."/>
            <person name="Andreopoulos B."/>
            <person name="Lipzen A."/>
            <person name="Chen C."/>
            <person name="Yanf M."/>
            <person name="Daum C."/>
            <person name="Ng V."/>
            <person name="Clum A."/>
            <person name="Steindorff A."/>
            <person name="Ohm R."/>
            <person name="Martin F."/>
            <person name="Silar P."/>
            <person name="Natvig D."/>
            <person name="Lalanne C."/>
            <person name="Gautier V."/>
            <person name="Ament-Velasquez S.L."/>
            <person name="Kruys A."/>
            <person name="Hutchinson M.I."/>
            <person name="Powell A.J."/>
            <person name="Barry K."/>
            <person name="Miller A.N."/>
            <person name="Grigoriev I.V."/>
            <person name="Debuchy R."/>
            <person name="Gladieux P."/>
            <person name="Thoren M.H."/>
            <person name="Johannesson H."/>
        </authorList>
    </citation>
    <scope>NUCLEOTIDE SEQUENCE</scope>
    <source>
        <strain evidence="2">CBS 606.72</strain>
    </source>
</reference>
<proteinExistence type="predicted"/>